<evidence type="ECO:0000259" key="5">
    <source>
        <dbReference type="PROSITE" id="PS50071"/>
    </source>
</evidence>
<name>A0AAD7DUZ7_MYCRO</name>
<dbReference type="Gene3D" id="1.10.10.60">
    <property type="entry name" value="Homeodomain-like"/>
    <property type="match status" value="2"/>
</dbReference>
<keyword evidence="2 3" id="KW-0238">DNA-binding</keyword>
<feature type="domain" description="Homeobox" evidence="5">
    <location>
        <begin position="161"/>
        <end position="213"/>
    </location>
</feature>
<evidence type="ECO:0000256" key="3">
    <source>
        <dbReference type="RuleBase" id="RU000682"/>
    </source>
</evidence>
<dbReference type="GO" id="GO:0000976">
    <property type="term" value="F:transcription cis-regulatory region binding"/>
    <property type="evidence" value="ECO:0007669"/>
    <property type="project" value="TreeGrafter"/>
</dbReference>
<dbReference type="PANTHER" id="PTHR24323">
    <property type="entry name" value="CEH-10 HOMEODOMAIN-CONTAINING HOMOLOG"/>
    <property type="match status" value="1"/>
</dbReference>
<feature type="region of interest" description="Disordered" evidence="4">
    <location>
        <begin position="124"/>
        <end position="158"/>
    </location>
</feature>
<dbReference type="PROSITE" id="PS50071">
    <property type="entry name" value="HOMEOBOX_2"/>
    <property type="match status" value="2"/>
</dbReference>
<evidence type="ECO:0000313" key="7">
    <source>
        <dbReference type="Proteomes" id="UP001221757"/>
    </source>
</evidence>
<feature type="region of interest" description="Disordered" evidence="4">
    <location>
        <begin position="1"/>
        <end position="52"/>
    </location>
</feature>
<gene>
    <name evidence="6" type="ORF">B0H17DRAFT_1195794</name>
</gene>
<dbReference type="Pfam" id="PF00046">
    <property type="entry name" value="Homeodomain"/>
    <property type="match status" value="1"/>
</dbReference>
<dbReference type="InterPro" id="IPR001356">
    <property type="entry name" value="HD"/>
</dbReference>
<dbReference type="GO" id="GO:0005634">
    <property type="term" value="C:nucleus"/>
    <property type="evidence" value="ECO:0007669"/>
    <property type="project" value="UniProtKB-SubCell"/>
</dbReference>
<dbReference type="InterPro" id="IPR051775">
    <property type="entry name" value="Homeobox_domain"/>
</dbReference>
<dbReference type="SUPFAM" id="SSF46689">
    <property type="entry name" value="Homeodomain-like"/>
    <property type="match status" value="2"/>
</dbReference>
<comment type="subcellular location">
    <subcellularLocation>
        <location evidence="1 2 3">Nucleus</location>
    </subcellularLocation>
</comment>
<organism evidence="6 7">
    <name type="scientific">Mycena rosella</name>
    <name type="common">Pink bonnet</name>
    <name type="synonym">Agaricus rosellus</name>
    <dbReference type="NCBI Taxonomy" id="1033263"/>
    <lineage>
        <taxon>Eukaryota</taxon>
        <taxon>Fungi</taxon>
        <taxon>Dikarya</taxon>
        <taxon>Basidiomycota</taxon>
        <taxon>Agaricomycotina</taxon>
        <taxon>Agaricomycetes</taxon>
        <taxon>Agaricomycetidae</taxon>
        <taxon>Agaricales</taxon>
        <taxon>Marasmiineae</taxon>
        <taxon>Mycenaceae</taxon>
        <taxon>Mycena</taxon>
    </lineage>
</organism>
<dbReference type="InterPro" id="IPR009057">
    <property type="entry name" value="Homeodomain-like_sf"/>
</dbReference>
<evidence type="ECO:0000256" key="2">
    <source>
        <dbReference type="PROSITE-ProRule" id="PRU00108"/>
    </source>
</evidence>
<evidence type="ECO:0000256" key="1">
    <source>
        <dbReference type="ARBA" id="ARBA00004123"/>
    </source>
</evidence>
<keyword evidence="7" id="KW-1185">Reference proteome</keyword>
<dbReference type="SMART" id="SM00389">
    <property type="entry name" value="HOX"/>
    <property type="match status" value="1"/>
</dbReference>
<feature type="domain" description="Homeobox" evidence="5">
    <location>
        <begin position="221"/>
        <end position="262"/>
    </location>
</feature>
<protein>
    <recommendedName>
        <fullName evidence="5">Homeobox domain-containing protein</fullName>
    </recommendedName>
</protein>
<proteinExistence type="predicted"/>
<accession>A0AAD7DUZ7</accession>
<keyword evidence="2 3" id="KW-0371">Homeobox</keyword>
<reference evidence="6" key="1">
    <citation type="submission" date="2023-03" db="EMBL/GenBank/DDBJ databases">
        <title>Massive genome expansion in bonnet fungi (Mycena s.s.) driven by repeated elements and novel gene families across ecological guilds.</title>
        <authorList>
            <consortium name="Lawrence Berkeley National Laboratory"/>
            <person name="Harder C.B."/>
            <person name="Miyauchi S."/>
            <person name="Viragh M."/>
            <person name="Kuo A."/>
            <person name="Thoen E."/>
            <person name="Andreopoulos B."/>
            <person name="Lu D."/>
            <person name="Skrede I."/>
            <person name="Drula E."/>
            <person name="Henrissat B."/>
            <person name="Morin E."/>
            <person name="Kohler A."/>
            <person name="Barry K."/>
            <person name="LaButti K."/>
            <person name="Morin E."/>
            <person name="Salamov A."/>
            <person name="Lipzen A."/>
            <person name="Mereny Z."/>
            <person name="Hegedus B."/>
            <person name="Baldrian P."/>
            <person name="Stursova M."/>
            <person name="Weitz H."/>
            <person name="Taylor A."/>
            <person name="Grigoriev I.V."/>
            <person name="Nagy L.G."/>
            <person name="Martin F."/>
            <person name="Kauserud H."/>
        </authorList>
    </citation>
    <scope>NUCLEOTIDE SEQUENCE</scope>
    <source>
        <strain evidence="6">CBHHK067</strain>
    </source>
</reference>
<dbReference type="EMBL" id="JARKIE010000020">
    <property type="protein sequence ID" value="KAJ7700390.1"/>
    <property type="molecule type" value="Genomic_DNA"/>
</dbReference>
<feature type="DNA-binding region" description="Homeobox" evidence="2">
    <location>
        <begin position="163"/>
        <end position="214"/>
    </location>
</feature>
<dbReference type="GO" id="GO:0006355">
    <property type="term" value="P:regulation of DNA-templated transcription"/>
    <property type="evidence" value="ECO:0007669"/>
    <property type="project" value="TreeGrafter"/>
</dbReference>
<sequence>MQSAPRQKPAAPSAKFTRHPPLPQNDTLIIVDDSDDDEPSPAPKIKTTPPRLGVVYDLDDDVRIVSRPRPAMNPNPAIVIVGDSDDDGCTAKSGKLKAAPRRIAPTSFAFTFALPPLPSIASLPYSSSSSSASSSSSSAPPSPSSAPSFATQTASLHPGRRLTAAERAILEAAFTHNQFPSEMQRGELARQVGVSPERMRTWFNNRRGLWRKENNIPAARRFPEEVTTVLQTRFAQNSAPSREVQMAIAMETGLTFVQVRSW</sequence>
<evidence type="ECO:0000256" key="4">
    <source>
        <dbReference type="SAM" id="MobiDB-lite"/>
    </source>
</evidence>
<evidence type="ECO:0000313" key="6">
    <source>
        <dbReference type="EMBL" id="KAJ7700390.1"/>
    </source>
</evidence>
<dbReference type="AlphaFoldDB" id="A0AAD7DUZ7"/>
<comment type="caution">
    <text evidence="6">The sequence shown here is derived from an EMBL/GenBank/DDBJ whole genome shotgun (WGS) entry which is preliminary data.</text>
</comment>
<dbReference type="PANTHER" id="PTHR24323:SF7">
    <property type="entry name" value="HOMEOBOX DOMAIN-CONTAINING PROTEIN"/>
    <property type="match status" value="1"/>
</dbReference>
<feature type="compositionally biased region" description="Low complexity" evidence="4">
    <location>
        <begin position="124"/>
        <end position="139"/>
    </location>
</feature>
<keyword evidence="2 3" id="KW-0539">Nucleus</keyword>
<dbReference type="CDD" id="cd00086">
    <property type="entry name" value="homeodomain"/>
    <property type="match status" value="2"/>
</dbReference>
<dbReference type="Proteomes" id="UP001221757">
    <property type="component" value="Unassembled WGS sequence"/>
</dbReference>